<dbReference type="RefSeq" id="WP_013554658.1">
    <property type="nucleotide sequence ID" value="NC_014935.1"/>
</dbReference>
<dbReference type="EC" id="2.3.1.28" evidence="2"/>
<keyword evidence="5" id="KW-0677">Repeat</keyword>
<dbReference type="SUPFAM" id="SSF51161">
    <property type="entry name" value="Trimeric LpxA-like enzymes"/>
    <property type="match status" value="1"/>
</dbReference>
<comment type="catalytic activity">
    <reaction evidence="8">
        <text>chloramphenicol + acetyl-CoA = chloramphenicol 3-acetate + CoA</text>
        <dbReference type="Rhea" id="RHEA:18421"/>
        <dbReference type="ChEBI" id="CHEBI:16730"/>
        <dbReference type="ChEBI" id="CHEBI:17698"/>
        <dbReference type="ChEBI" id="CHEBI:57287"/>
        <dbReference type="ChEBI" id="CHEBI:57288"/>
        <dbReference type="EC" id="2.3.1.28"/>
    </reaction>
</comment>
<evidence type="ECO:0000256" key="5">
    <source>
        <dbReference type="ARBA" id="ARBA00022737"/>
    </source>
</evidence>
<evidence type="ECO:0000256" key="1">
    <source>
        <dbReference type="ARBA" id="ARBA00007274"/>
    </source>
</evidence>
<evidence type="ECO:0000256" key="3">
    <source>
        <dbReference type="ARBA" id="ARBA00020291"/>
    </source>
</evidence>
<comment type="similarity">
    <text evidence="1">Belongs to the transferase hexapeptide repeat family.</text>
</comment>
<dbReference type="PROSITE" id="PS00101">
    <property type="entry name" value="HEXAPEP_TRANSFERASES"/>
    <property type="match status" value="1"/>
</dbReference>
<dbReference type="InterPro" id="IPR050179">
    <property type="entry name" value="Trans_hexapeptide_repeat"/>
</dbReference>
<dbReference type="InterPro" id="IPR011004">
    <property type="entry name" value="Trimer_LpxA-like_sf"/>
</dbReference>
<dbReference type="GO" id="GO:0008811">
    <property type="term" value="F:chloramphenicol O-acetyltransferase activity"/>
    <property type="evidence" value="ECO:0007669"/>
    <property type="project" value="UniProtKB-EC"/>
</dbReference>
<dbReference type="PANTHER" id="PTHR43300">
    <property type="entry name" value="ACETYLTRANSFERASE"/>
    <property type="match status" value="1"/>
</dbReference>
<evidence type="ECO:0000256" key="6">
    <source>
        <dbReference type="ARBA" id="ARBA00023251"/>
    </source>
</evidence>
<protein>
    <recommendedName>
        <fullName evidence="3">Chloramphenicol acetyltransferase</fullName>
        <ecNumber evidence="2">2.3.1.28</ecNumber>
    </recommendedName>
</protein>
<keyword evidence="10" id="KW-1185">Reference proteome</keyword>
<dbReference type="eggNOG" id="COG0110">
    <property type="taxonomic scope" value="Bacteria"/>
</dbReference>
<dbReference type="InterPro" id="IPR001451">
    <property type="entry name" value="Hexapep"/>
</dbReference>
<evidence type="ECO:0000256" key="8">
    <source>
        <dbReference type="ARBA" id="ARBA00047633"/>
    </source>
</evidence>
<dbReference type="EMBL" id="CP002452">
    <property type="protein sequence ID" value="ADV46973.1"/>
    <property type="molecule type" value="Genomic_DNA"/>
</dbReference>
<name>E6X1B1_NITSE</name>
<dbReference type="InterPro" id="IPR018357">
    <property type="entry name" value="Hexapep_transf_CS"/>
</dbReference>
<dbReference type="STRING" id="749222.Nitsa_1727"/>
<dbReference type="Pfam" id="PF00132">
    <property type="entry name" value="Hexapep"/>
    <property type="match status" value="1"/>
</dbReference>
<dbReference type="GO" id="GO:0046677">
    <property type="term" value="P:response to antibiotic"/>
    <property type="evidence" value="ECO:0007669"/>
    <property type="project" value="UniProtKB-KW"/>
</dbReference>
<dbReference type="OrthoDB" id="272049at2"/>
<dbReference type="Proteomes" id="UP000008633">
    <property type="component" value="Chromosome"/>
</dbReference>
<evidence type="ECO:0000313" key="9">
    <source>
        <dbReference type="EMBL" id="ADV46973.1"/>
    </source>
</evidence>
<sequence>MDKFQIPYVKTFEFTKIIGIENIDFGKYIIIDDFVLIYAKDNIRIGNYVHIASFTSISGGGELVMEDFSAVSSGCRIVTGTDDFKEYGFGNSTISNEFRNIKTAKIHIERFAIIGANSVILPGVTIGEGASVGAGSVVTKDLEPWGIYVGNRCIGRRNKEEILKNYEKFQRLPERERIGLLFRDNIKDRDS</sequence>
<evidence type="ECO:0000313" key="10">
    <source>
        <dbReference type="Proteomes" id="UP000008633"/>
    </source>
</evidence>
<reference evidence="10" key="2">
    <citation type="submission" date="2011-01" db="EMBL/GenBank/DDBJ databases">
        <title>The complete genome of Nitratifractor salsuginis DSM 16511.</title>
        <authorList>
            <consortium name="US DOE Joint Genome Institute (JGI-PGF)"/>
            <person name="Lucas S."/>
            <person name="Copeland A."/>
            <person name="Lapidus A."/>
            <person name="Bruce D."/>
            <person name="Goodwin L."/>
            <person name="Pitluck S."/>
            <person name="Kyrpides N."/>
            <person name="Mavromatis K."/>
            <person name="Ivanova N."/>
            <person name="Mikhailova N."/>
            <person name="Zeytun A."/>
            <person name="Detter J.C."/>
            <person name="Tapia R."/>
            <person name="Han C."/>
            <person name="Land M."/>
            <person name="Hauser L."/>
            <person name="Markowitz V."/>
            <person name="Cheng J.-F."/>
            <person name="Hugenholtz P."/>
            <person name="Woyke T."/>
            <person name="Wu D."/>
            <person name="Tindall B."/>
            <person name="Schuetze A."/>
            <person name="Brambilla E."/>
            <person name="Klenk H.-P."/>
            <person name="Eisen J.A."/>
        </authorList>
    </citation>
    <scope>NUCLEOTIDE SEQUENCE [LARGE SCALE GENOMIC DNA]</scope>
    <source>
        <strain evidence="10">DSM 16511 / JCM 12458 / E9I37-1</strain>
    </source>
</reference>
<dbReference type="AlphaFoldDB" id="E6X1B1"/>
<evidence type="ECO:0000256" key="7">
    <source>
        <dbReference type="ARBA" id="ARBA00023315"/>
    </source>
</evidence>
<accession>E6X1B1</accession>
<dbReference type="KEGG" id="nsa:Nitsa_1727"/>
<evidence type="ECO:0000256" key="4">
    <source>
        <dbReference type="ARBA" id="ARBA00022679"/>
    </source>
</evidence>
<dbReference type="PANTHER" id="PTHR43300:SF12">
    <property type="entry name" value="CHLORAMPHENICOL ACETYLTRANSFERASE"/>
    <property type="match status" value="1"/>
</dbReference>
<keyword evidence="6" id="KW-0046">Antibiotic resistance</keyword>
<gene>
    <name evidence="9" type="ordered locus">Nitsa_1727</name>
</gene>
<keyword evidence="4" id="KW-0808">Transferase</keyword>
<organism evidence="9 10">
    <name type="scientific">Nitratifractor salsuginis (strain DSM 16511 / JCM 12458 / E9I37-1)</name>
    <dbReference type="NCBI Taxonomy" id="749222"/>
    <lineage>
        <taxon>Bacteria</taxon>
        <taxon>Pseudomonadati</taxon>
        <taxon>Campylobacterota</taxon>
        <taxon>Epsilonproteobacteria</taxon>
        <taxon>Campylobacterales</taxon>
        <taxon>Sulfurovaceae</taxon>
        <taxon>Nitratifractor</taxon>
    </lineage>
</organism>
<dbReference type="CDD" id="cd04647">
    <property type="entry name" value="LbH_MAT_like"/>
    <property type="match status" value="1"/>
</dbReference>
<proteinExistence type="inferred from homology"/>
<reference evidence="9 10" key="1">
    <citation type="journal article" date="2011" name="Stand. Genomic Sci.">
        <title>Complete genome sequence of Nitratifractor salsuginis type strain (E9I37-1).</title>
        <authorList>
            <person name="Anderson I."/>
            <person name="Sikorski J."/>
            <person name="Zeytun A."/>
            <person name="Nolan M."/>
            <person name="Lapidus A."/>
            <person name="Lucas S."/>
            <person name="Hammon N."/>
            <person name="Deshpande S."/>
            <person name="Cheng J.F."/>
            <person name="Tapia R."/>
            <person name="Han C."/>
            <person name="Goodwin L."/>
            <person name="Pitluck S."/>
            <person name="Liolios K."/>
            <person name="Pagani I."/>
            <person name="Ivanova N."/>
            <person name="Huntemann M."/>
            <person name="Mavromatis K."/>
            <person name="Ovchinikova G."/>
            <person name="Pati A."/>
            <person name="Chen A."/>
            <person name="Palaniappan K."/>
            <person name="Land M."/>
            <person name="Hauser L."/>
            <person name="Brambilla E.M."/>
            <person name="Ngatchou-Djao O.D."/>
            <person name="Rohde M."/>
            <person name="Tindall B.J."/>
            <person name="Goker M."/>
            <person name="Detter J.C."/>
            <person name="Woyke T."/>
            <person name="Bristow J."/>
            <person name="Eisen J.A."/>
            <person name="Markowitz V."/>
            <person name="Hugenholtz P."/>
            <person name="Klenk H.P."/>
            <person name="Kyrpides N.C."/>
        </authorList>
    </citation>
    <scope>NUCLEOTIDE SEQUENCE [LARGE SCALE GENOMIC DNA]</scope>
    <source>
        <strain evidence="10">DSM 16511 / JCM 12458 / E9I37-1</strain>
    </source>
</reference>
<dbReference type="HOGENOM" id="CLU_051638_8_1_7"/>
<keyword evidence="7" id="KW-0012">Acyltransferase</keyword>
<evidence type="ECO:0000256" key="2">
    <source>
        <dbReference type="ARBA" id="ARBA00013235"/>
    </source>
</evidence>
<dbReference type="Gene3D" id="2.160.10.10">
    <property type="entry name" value="Hexapeptide repeat proteins"/>
    <property type="match status" value="1"/>
</dbReference>